<organism evidence="1 2">
    <name type="scientific">Paenibacillus mesotrionivorans</name>
    <dbReference type="NCBI Taxonomy" id="3160968"/>
    <lineage>
        <taxon>Bacteria</taxon>
        <taxon>Bacillati</taxon>
        <taxon>Bacillota</taxon>
        <taxon>Bacilli</taxon>
        <taxon>Bacillales</taxon>
        <taxon>Paenibacillaceae</taxon>
        <taxon>Paenibacillus</taxon>
    </lineage>
</organism>
<protein>
    <submittedName>
        <fullName evidence="1">Family 43 glycosylhydrolase</fullName>
    </submittedName>
</protein>
<name>A0ACC7P3D5_9BACL</name>
<comment type="caution">
    <text evidence="1">The sequence shown here is derived from an EMBL/GenBank/DDBJ whole genome shotgun (WGS) entry which is preliminary data.</text>
</comment>
<evidence type="ECO:0000313" key="1">
    <source>
        <dbReference type="EMBL" id="MFM9331558.1"/>
    </source>
</evidence>
<gene>
    <name evidence="1" type="ORF">ACI1P1_24985</name>
</gene>
<sequence length="611" mass="67247">MEFSNQQDVILVYTRQPDNDYTESLANSIHLALGQGGEQFQPLNRNYGILFAEATVDERSVIQEKGVQQPYLFQTAEGGFGLVAVRVDKTGAPDEESRGQLLLWKSTDLATFQSCGLLRLHPEAFVKEAVCEYNASEQIYEIRWRDETGKSYVNRLADLAAPDGISRAEGTAVADAGLTAAVEAPMAGILLGNMLSVDGKTLETVKAAWLPLHHTETRVPEQISASSVEQVKAVTATAIYSDGSSDEKQVDWDVSGVDFTRPGVYTVSGTVANRRFLFPLAEGYADPVILPWEGKYYFLATNDNMNDIGLYVREADTLEALFAPGFKEAVILDVDEERGFIQTFWAPEFHVIGGELYILFAVGGRQWGPQCHMMKLRKGGSIMEAADWQSPERVRRANGRFLAEDGITLDMTYFRSGETSYVAWSYRKGIGTSMDTGSMIYIASVEARNPVVLTSEPVLLTRPLLGWENIQGTINNEGPYPLVTEDTVYLAYSGGAARGYTYSVGLLSIPHGADCLEAANWTKAGTPVLSYYSLKGLYGAGHNSFFRDTDGTVYILYHGEERLVKHGVCSSAMHRVHFNKQDKPVFDVAGDRDVHPALTACTIQVVVQPQP</sequence>
<accession>A0ACC7P3D5</accession>
<proteinExistence type="predicted"/>
<dbReference type="Proteomes" id="UP001631969">
    <property type="component" value="Unassembled WGS sequence"/>
</dbReference>
<keyword evidence="2" id="KW-1185">Reference proteome</keyword>
<dbReference type="EMBL" id="JBJURJ010000019">
    <property type="protein sequence ID" value="MFM9331558.1"/>
    <property type="molecule type" value="Genomic_DNA"/>
</dbReference>
<reference evidence="1" key="1">
    <citation type="submission" date="2024-12" db="EMBL/GenBank/DDBJ databases">
        <authorList>
            <person name="Wu N."/>
        </authorList>
    </citation>
    <scope>NUCLEOTIDE SEQUENCE</scope>
    <source>
        <strain evidence="1">P15</strain>
    </source>
</reference>
<evidence type="ECO:0000313" key="2">
    <source>
        <dbReference type="Proteomes" id="UP001631969"/>
    </source>
</evidence>